<dbReference type="Proteomes" id="UP000294919">
    <property type="component" value="Unassembled WGS sequence"/>
</dbReference>
<proteinExistence type="predicted"/>
<keyword evidence="1" id="KW-0472">Membrane</keyword>
<keyword evidence="3" id="KW-1185">Reference proteome</keyword>
<name>A0A4R2KUF2_9FIRM</name>
<keyword evidence="1" id="KW-0812">Transmembrane</keyword>
<keyword evidence="1" id="KW-1133">Transmembrane helix</keyword>
<sequence length="50" mass="5893">MRFRKKDYIIFYILTIIIYGMNLMNPVKVRSVFAIAIVAIFPRIIMGNNN</sequence>
<organism evidence="2 3">
    <name type="scientific">Marinisporobacter balticus</name>
    <dbReference type="NCBI Taxonomy" id="2018667"/>
    <lineage>
        <taxon>Bacteria</taxon>
        <taxon>Bacillati</taxon>
        <taxon>Bacillota</taxon>
        <taxon>Clostridia</taxon>
        <taxon>Peptostreptococcales</taxon>
        <taxon>Thermotaleaceae</taxon>
        <taxon>Marinisporobacter</taxon>
    </lineage>
</organism>
<reference evidence="2 3" key="1">
    <citation type="submission" date="2019-03" db="EMBL/GenBank/DDBJ databases">
        <title>Genomic Encyclopedia of Type Strains, Phase IV (KMG-IV): sequencing the most valuable type-strain genomes for metagenomic binning, comparative biology and taxonomic classification.</title>
        <authorList>
            <person name="Goeker M."/>
        </authorList>
    </citation>
    <scope>NUCLEOTIDE SEQUENCE [LARGE SCALE GENOMIC DNA]</scope>
    <source>
        <strain evidence="2 3">DSM 102940</strain>
    </source>
</reference>
<dbReference type="RefSeq" id="WP_165916300.1">
    <property type="nucleotide sequence ID" value="NZ_SLWV01000008.1"/>
</dbReference>
<evidence type="ECO:0000256" key="1">
    <source>
        <dbReference type="SAM" id="Phobius"/>
    </source>
</evidence>
<dbReference type="EMBL" id="SLWV01000008">
    <property type="protein sequence ID" value="TCO76512.1"/>
    <property type="molecule type" value="Genomic_DNA"/>
</dbReference>
<accession>A0A4R2KUF2</accession>
<gene>
    <name evidence="2" type="ORF">EV214_108115</name>
</gene>
<evidence type="ECO:0000313" key="3">
    <source>
        <dbReference type="Proteomes" id="UP000294919"/>
    </source>
</evidence>
<feature type="transmembrane region" description="Helical" evidence="1">
    <location>
        <begin position="7"/>
        <end position="23"/>
    </location>
</feature>
<feature type="transmembrane region" description="Helical" evidence="1">
    <location>
        <begin position="29"/>
        <end position="46"/>
    </location>
</feature>
<comment type="caution">
    <text evidence="2">The sequence shown here is derived from an EMBL/GenBank/DDBJ whole genome shotgun (WGS) entry which is preliminary data.</text>
</comment>
<dbReference type="AlphaFoldDB" id="A0A4R2KUF2"/>
<evidence type="ECO:0000313" key="2">
    <source>
        <dbReference type="EMBL" id="TCO76512.1"/>
    </source>
</evidence>
<protein>
    <submittedName>
        <fullName evidence="2">Uncharacterized protein</fullName>
    </submittedName>
</protein>